<dbReference type="InterPro" id="IPR029058">
    <property type="entry name" value="AB_hydrolase_fold"/>
</dbReference>
<protein>
    <recommendedName>
        <fullName evidence="2">AB hydrolase-1 domain-containing protein</fullName>
    </recommendedName>
</protein>
<keyword evidence="1" id="KW-0732">Signal</keyword>
<dbReference type="InterPro" id="IPR052897">
    <property type="entry name" value="Sec-Metab_Biosynth_Hydrolase"/>
</dbReference>
<name>A0A1Q5ZY79_9SPHI</name>
<feature type="domain" description="AB hydrolase-1" evidence="2">
    <location>
        <begin position="36"/>
        <end position="262"/>
    </location>
</feature>
<dbReference type="STRING" id="1302689.RG47T_2155"/>
<dbReference type="InterPro" id="IPR000073">
    <property type="entry name" value="AB_hydrolase_1"/>
</dbReference>
<dbReference type="PROSITE" id="PS51257">
    <property type="entry name" value="PROKAR_LIPOPROTEIN"/>
    <property type="match status" value="1"/>
</dbReference>
<evidence type="ECO:0000313" key="4">
    <source>
        <dbReference type="Proteomes" id="UP000186720"/>
    </source>
</evidence>
<dbReference type="Proteomes" id="UP000186720">
    <property type="component" value="Unassembled WGS sequence"/>
</dbReference>
<evidence type="ECO:0000313" key="3">
    <source>
        <dbReference type="EMBL" id="OKS86698.1"/>
    </source>
</evidence>
<dbReference type="RefSeq" id="WP_074489371.1">
    <property type="nucleotide sequence ID" value="NZ_FPAM01000004.1"/>
</dbReference>
<dbReference type="SUPFAM" id="SSF53474">
    <property type="entry name" value="alpha/beta-Hydrolases"/>
    <property type="match status" value="1"/>
</dbReference>
<evidence type="ECO:0000256" key="1">
    <source>
        <dbReference type="SAM" id="SignalP"/>
    </source>
</evidence>
<dbReference type="EMBL" id="MPPL01000001">
    <property type="protein sequence ID" value="OKS86698.1"/>
    <property type="molecule type" value="Genomic_DNA"/>
</dbReference>
<dbReference type="Pfam" id="PF12697">
    <property type="entry name" value="Abhydrolase_6"/>
    <property type="match status" value="1"/>
</dbReference>
<comment type="caution">
    <text evidence="3">The sequence shown here is derived from an EMBL/GenBank/DDBJ whole genome shotgun (WGS) entry which is preliminary data.</text>
</comment>
<proteinExistence type="predicted"/>
<sequence>MKKVILNMLLLIGVAVFISACSKDNNNEIAPAKTYVLVHGAWQAPYAWLNVKADLERSGNKVILVELPGHGADQTAPQNLTIDVYREKVISAINKVDGKVILVGHSLAGVVISAVAEKVPSKIEKLIYIGAYLPANGQSLLDLAGTDAASLLGKSLVPSADQLTLGVVQERITDIFIQDGTADQKALVLQNYRVEPAIPFTNKVVLTDANFGAVPKYYIKTLKDQAISPELQNRMIAAAGLKSVYSINTGHSPFISKPDSVAILLSNIAR</sequence>
<dbReference type="PANTHER" id="PTHR37017">
    <property type="entry name" value="AB HYDROLASE-1 DOMAIN-CONTAINING PROTEIN-RELATED"/>
    <property type="match status" value="1"/>
</dbReference>
<dbReference type="OrthoDB" id="59888at2"/>
<evidence type="ECO:0000259" key="2">
    <source>
        <dbReference type="Pfam" id="PF12697"/>
    </source>
</evidence>
<dbReference type="PANTHER" id="PTHR37017:SF11">
    <property type="entry name" value="ESTERASE_LIPASE_THIOESTERASE DOMAIN-CONTAINING PROTEIN"/>
    <property type="match status" value="1"/>
</dbReference>
<dbReference type="AlphaFoldDB" id="A0A1Q5ZY79"/>
<keyword evidence="4" id="KW-1185">Reference proteome</keyword>
<dbReference type="Gene3D" id="3.40.50.1820">
    <property type="entry name" value="alpha/beta hydrolase"/>
    <property type="match status" value="1"/>
</dbReference>
<gene>
    <name evidence="3" type="ORF">RG47T_2155</name>
</gene>
<organism evidence="3 4">
    <name type="scientific">Mucilaginibacter polytrichastri</name>
    <dbReference type="NCBI Taxonomy" id="1302689"/>
    <lineage>
        <taxon>Bacteria</taxon>
        <taxon>Pseudomonadati</taxon>
        <taxon>Bacteroidota</taxon>
        <taxon>Sphingobacteriia</taxon>
        <taxon>Sphingobacteriales</taxon>
        <taxon>Sphingobacteriaceae</taxon>
        <taxon>Mucilaginibacter</taxon>
    </lineage>
</organism>
<feature type="chain" id="PRO_5010297724" description="AB hydrolase-1 domain-containing protein" evidence="1">
    <location>
        <begin position="21"/>
        <end position="270"/>
    </location>
</feature>
<accession>A0A1Q5ZY79</accession>
<feature type="signal peptide" evidence="1">
    <location>
        <begin position="1"/>
        <end position="20"/>
    </location>
</feature>
<reference evidence="3 4" key="1">
    <citation type="submission" date="2016-11" db="EMBL/GenBank/DDBJ databases">
        <title>Whole Genome Sequencing of Mucilaginibacter polytrichastri RG4-7(T) isolated from the moss sample.</title>
        <authorList>
            <person name="Li Y."/>
        </authorList>
    </citation>
    <scope>NUCLEOTIDE SEQUENCE [LARGE SCALE GENOMIC DNA]</scope>
    <source>
        <strain evidence="3 4">RG4-7</strain>
    </source>
</reference>